<dbReference type="KEGG" id="bbk:BARBAKC583_1171"/>
<gene>
    <name evidence="1" type="ordered locus">BARBAKC583_1171</name>
</gene>
<evidence type="ECO:0000313" key="2">
    <source>
        <dbReference type="Proteomes" id="UP000000643"/>
    </source>
</evidence>
<dbReference type="Proteomes" id="UP000000643">
    <property type="component" value="Chromosome"/>
</dbReference>
<evidence type="ECO:0000313" key="1">
    <source>
        <dbReference type="EMBL" id="ABM45469.1"/>
    </source>
</evidence>
<protein>
    <submittedName>
        <fullName evidence="1">Uncharacterized protein</fullName>
    </submittedName>
</protein>
<sequence>MIGSAYRFLAEKTSYLLAKKLAIDFLAKKPVLKTSYLEKS</sequence>
<dbReference type="EMBL" id="CP000524">
    <property type="protein sequence ID" value="ABM45469.1"/>
    <property type="molecule type" value="Genomic_DNA"/>
</dbReference>
<accession>A1UTX6</accession>
<dbReference type="AlphaFoldDB" id="A1UTX6"/>
<name>A1UTX6_BARBK</name>
<proteinExistence type="predicted"/>
<organism evidence="1 2">
    <name type="scientific">Bartonella bacilliformis (strain ATCC 35685 / KC583 / Herrer 020/F12,63)</name>
    <dbReference type="NCBI Taxonomy" id="360095"/>
    <lineage>
        <taxon>Bacteria</taxon>
        <taxon>Pseudomonadati</taxon>
        <taxon>Pseudomonadota</taxon>
        <taxon>Alphaproteobacteria</taxon>
        <taxon>Hyphomicrobiales</taxon>
        <taxon>Bartonellaceae</taxon>
        <taxon>Bartonella</taxon>
    </lineage>
</organism>
<dbReference type="HOGENOM" id="CLU_3285500_0_0_5"/>
<reference evidence="1 2" key="1">
    <citation type="submission" date="2006-12" db="EMBL/GenBank/DDBJ databases">
        <authorList>
            <person name="Hendrix L."/>
            <person name="Mohamoud Y."/>
            <person name="Radune D."/>
            <person name="Shvartsbeyn A."/>
            <person name="Daugherty S."/>
            <person name="Dodson R."/>
            <person name="Durkin A.S."/>
            <person name="Harkins D."/>
            <person name="Huot H."/>
            <person name="Kothari S.P."/>
            <person name="Madupu R."/>
            <person name="Li J."/>
            <person name="Nelson W.C."/>
            <person name="Shrivastava S."/>
            <person name="Giglio M.G."/>
            <person name="Haft D."/>
            <person name="Selengut J."/>
            <person name="Fraser-Ligget C."/>
            <person name="Seshadri R."/>
        </authorList>
    </citation>
    <scope>NUCLEOTIDE SEQUENCE [LARGE SCALE GENOMIC DNA]</scope>
    <source>
        <strain evidence="2">ATCC 35685 / NCTC 12138 / KC583</strain>
    </source>
</reference>